<name>A0ABV9GD96_9ACTN</name>
<feature type="compositionally biased region" description="Basic and acidic residues" evidence="1">
    <location>
        <begin position="239"/>
        <end position="248"/>
    </location>
</feature>
<dbReference type="InterPro" id="IPR011010">
    <property type="entry name" value="DNA_brk_join_enz"/>
</dbReference>
<accession>A0ABV9GD96</accession>
<dbReference type="RefSeq" id="WP_381202227.1">
    <property type="nucleotide sequence ID" value="NZ_JBHSFE010000030.1"/>
</dbReference>
<dbReference type="Proteomes" id="UP001595993">
    <property type="component" value="Unassembled WGS sequence"/>
</dbReference>
<feature type="domain" description="Tc1-like transposase DDE" evidence="2">
    <location>
        <begin position="4"/>
        <end position="134"/>
    </location>
</feature>
<protein>
    <submittedName>
        <fullName evidence="3">Transposase</fullName>
    </submittedName>
</protein>
<feature type="region of interest" description="Disordered" evidence="1">
    <location>
        <begin position="215"/>
        <end position="268"/>
    </location>
</feature>
<evidence type="ECO:0000313" key="4">
    <source>
        <dbReference type="Proteomes" id="UP001595993"/>
    </source>
</evidence>
<comment type="caution">
    <text evidence="3">The sequence shown here is derived from an EMBL/GenBank/DDBJ whole genome shotgun (WGS) entry which is preliminary data.</text>
</comment>
<sequence>MKPHRSRTWAPRGQTPVVPVRGASRGRISLAALACYKPGQTSRQFYRPRVQSHLKGAHQGFTWKDYRDLVVRAHLQLGGPIVLIWDNLNVHRSAGMRQYAADHDWLTVIQLPSYAPQLNPVEGIWSLLRRSCTANVCSSGTVVTSWSRQSDVVCAESSSTPTSSTDAYGAPDSVPCRQRVKLWFSAAGLKIDGRPVTSHSLRAGGATDLGMNGATEEELEGAGRWKKGSPIPRKVYVRPAKDAQHDPFSKIPLCGQSTSAEGQQPATG</sequence>
<evidence type="ECO:0000313" key="3">
    <source>
        <dbReference type="EMBL" id="MFC4612258.1"/>
    </source>
</evidence>
<dbReference type="InterPro" id="IPR036397">
    <property type="entry name" value="RNaseH_sf"/>
</dbReference>
<dbReference type="InterPro" id="IPR038717">
    <property type="entry name" value="Tc1-like_DDE_dom"/>
</dbReference>
<organism evidence="3 4">
    <name type="scientific">Streptomyces maoxianensis</name>
    <dbReference type="NCBI Taxonomy" id="1459942"/>
    <lineage>
        <taxon>Bacteria</taxon>
        <taxon>Bacillati</taxon>
        <taxon>Actinomycetota</taxon>
        <taxon>Actinomycetes</taxon>
        <taxon>Kitasatosporales</taxon>
        <taxon>Streptomycetaceae</taxon>
        <taxon>Streptomyces</taxon>
    </lineage>
</organism>
<gene>
    <name evidence="3" type="ORF">ACFO9E_31580</name>
</gene>
<feature type="compositionally biased region" description="Polar residues" evidence="1">
    <location>
        <begin position="255"/>
        <end position="268"/>
    </location>
</feature>
<proteinExistence type="predicted"/>
<keyword evidence="4" id="KW-1185">Reference proteome</keyword>
<dbReference type="Pfam" id="PF13358">
    <property type="entry name" value="DDE_3"/>
    <property type="match status" value="1"/>
</dbReference>
<evidence type="ECO:0000259" key="2">
    <source>
        <dbReference type="Pfam" id="PF13358"/>
    </source>
</evidence>
<reference evidence="4" key="1">
    <citation type="journal article" date="2019" name="Int. J. Syst. Evol. Microbiol.">
        <title>The Global Catalogue of Microorganisms (GCM) 10K type strain sequencing project: providing services to taxonomists for standard genome sequencing and annotation.</title>
        <authorList>
            <consortium name="The Broad Institute Genomics Platform"/>
            <consortium name="The Broad Institute Genome Sequencing Center for Infectious Disease"/>
            <person name="Wu L."/>
            <person name="Ma J."/>
        </authorList>
    </citation>
    <scope>NUCLEOTIDE SEQUENCE [LARGE SCALE GENOMIC DNA]</scope>
    <source>
        <strain evidence="4">CGMCC 4.7139</strain>
    </source>
</reference>
<dbReference type="Gene3D" id="3.30.420.10">
    <property type="entry name" value="Ribonuclease H-like superfamily/Ribonuclease H"/>
    <property type="match status" value="1"/>
</dbReference>
<dbReference type="EMBL" id="JBHSFE010000030">
    <property type="protein sequence ID" value="MFC4612258.1"/>
    <property type="molecule type" value="Genomic_DNA"/>
</dbReference>
<dbReference type="SUPFAM" id="SSF56349">
    <property type="entry name" value="DNA breaking-rejoining enzymes"/>
    <property type="match status" value="1"/>
</dbReference>
<evidence type="ECO:0000256" key="1">
    <source>
        <dbReference type="SAM" id="MobiDB-lite"/>
    </source>
</evidence>